<reference evidence="4 5" key="1">
    <citation type="submission" date="2018-03" db="EMBL/GenBank/DDBJ databases">
        <title>Genomic Encyclopedia of Archaeal and Bacterial Type Strains, Phase II (KMG-II): from individual species to whole genera.</title>
        <authorList>
            <person name="Goeker M."/>
        </authorList>
    </citation>
    <scope>NUCLEOTIDE SEQUENCE [LARGE SCALE GENOMIC DNA]</scope>
    <source>
        <strain evidence="4 5">DSM 24859</strain>
    </source>
</reference>
<comment type="similarity">
    <text evidence="1">Belongs to the DinB family.</text>
</comment>
<dbReference type="EMBL" id="PYAW01000011">
    <property type="protein sequence ID" value="PSL42702.1"/>
    <property type="molecule type" value="Genomic_DNA"/>
</dbReference>
<dbReference type="RefSeq" id="WP_106531436.1">
    <property type="nucleotide sequence ID" value="NZ_PYAW01000011.1"/>
</dbReference>
<accession>A0A2P8H905</accession>
<keyword evidence="5" id="KW-1185">Reference proteome</keyword>
<dbReference type="Proteomes" id="UP000240971">
    <property type="component" value="Unassembled WGS sequence"/>
</dbReference>
<feature type="binding site" evidence="3">
    <location>
        <position position="151"/>
    </location>
    <ligand>
        <name>a divalent metal cation</name>
        <dbReference type="ChEBI" id="CHEBI:60240"/>
    </ligand>
</feature>
<dbReference type="InterPro" id="IPR007837">
    <property type="entry name" value="DinB"/>
</dbReference>
<keyword evidence="2 3" id="KW-0479">Metal-binding</keyword>
<gene>
    <name evidence="4" type="ORF">CLV51_11188</name>
</gene>
<evidence type="ECO:0000313" key="4">
    <source>
        <dbReference type="EMBL" id="PSL42702.1"/>
    </source>
</evidence>
<dbReference type="OrthoDB" id="119432at2"/>
<evidence type="ECO:0000256" key="2">
    <source>
        <dbReference type="ARBA" id="ARBA00022723"/>
    </source>
</evidence>
<comment type="caution">
    <text evidence="4">The sequence shown here is derived from an EMBL/GenBank/DDBJ whole genome shotgun (WGS) entry which is preliminary data.</text>
</comment>
<name>A0A2P8H905_CHINA</name>
<proteinExistence type="inferred from homology"/>
<dbReference type="SUPFAM" id="SSF109854">
    <property type="entry name" value="DinB/YfiT-like putative metalloenzymes"/>
    <property type="match status" value="1"/>
</dbReference>
<evidence type="ECO:0000256" key="1">
    <source>
        <dbReference type="ARBA" id="ARBA00008635"/>
    </source>
</evidence>
<dbReference type="Gene3D" id="1.20.120.450">
    <property type="entry name" value="dinb family like domain"/>
    <property type="match status" value="1"/>
</dbReference>
<evidence type="ECO:0000313" key="5">
    <source>
        <dbReference type="Proteomes" id="UP000240971"/>
    </source>
</evidence>
<dbReference type="GO" id="GO:0046872">
    <property type="term" value="F:metal ion binding"/>
    <property type="evidence" value="ECO:0007669"/>
    <property type="project" value="UniProtKB-KW"/>
</dbReference>
<dbReference type="AlphaFoldDB" id="A0A2P8H905"/>
<dbReference type="Pfam" id="PF05163">
    <property type="entry name" value="DinB"/>
    <property type="match status" value="1"/>
</dbReference>
<sequence>MENNTIAVNESAATAVAMPPAALLEHWKGHRRLTRRVIEAFPEDQLFIYSIGGMRPFSAMAIEMLGLAKGLQGIVTNDWQTINDLMHHSRKSIPATKEEILHRWDALTIEIDTLWAQIPAQRFQEIVNAFGKYEGPAYSVIMYWIDNEIHHRGQGTVYLRALGIEPPAFWNRD</sequence>
<organism evidence="4 5">
    <name type="scientific">Chitinophaga niastensis</name>
    <dbReference type="NCBI Taxonomy" id="536980"/>
    <lineage>
        <taxon>Bacteria</taxon>
        <taxon>Pseudomonadati</taxon>
        <taxon>Bacteroidota</taxon>
        <taxon>Chitinophagia</taxon>
        <taxon>Chitinophagales</taxon>
        <taxon>Chitinophagaceae</taxon>
        <taxon>Chitinophaga</taxon>
    </lineage>
</organism>
<evidence type="ECO:0000256" key="3">
    <source>
        <dbReference type="PIRSR" id="PIRSR607837-1"/>
    </source>
</evidence>
<dbReference type="InterPro" id="IPR034660">
    <property type="entry name" value="DinB/YfiT-like"/>
</dbReference>
<protein>
    <submittedName>
        <fullName evidence="4">Putative damage-inducible protein DinB</fullName>
    </submittedName>
</protein>